<dbReference type="Proteomes" id="UP000276133">
    <property type="component" value="Unassembled WGS sequence"/>
</dbReference>
<reference evidence="1 2" key="1">
    <citation type="journal article" date="2018" name="Sci. Rep.">
        <title>Genomic signatures of local adaptation to the degree of environmental predictability in rotifers.</title>
        <authorList>
            <person name="Franch-Gras L."/>
            <person name="Hahn C."/>
            <person name="Garcia-Roger E.M."/>
            <person name="Carmona M.J."/>
            <person name="Serra M."/>
            <person name="Gomez A."/>
        </authorList>
    </citation>
    <scope>NUCLEOTIDE SEQUENCE [LARGE SCALE GENOMIC DNA]</scope>
    <source>
        <strain evidence="1">HYR1</strain>
    </source>
</reference>
<gene>
    <name evidence="1" type="ORF">BpHYR1_045408</name>
</gene>
<dbReference type="AlphaFoldDB" id="A0A3M7SL55"/>
<protein>
    <submittedName>
        <fullName evidence="1">Uncharacterized protein</fullName>
    </submittedName>
</protein>
<name>A0A3M7SL55_BRAPC</name>
<evidence type="ECO:0000313" key="1">
    <source>
        <dbReference type="EMBL" id="RNA36614.1"/>
    </source>
</evidence>
<accession>A0A3M7SL55</accession>
<dbReference type="EMBL" id="REGN01001159">
    <property type="protein sequence ID" value="RNA36614.1"/>
    <property type="molecule type" value="Genomic_DNA"/>
</dbReference>
<organism evidence="1 2">
    <name type="scientific">Brachionus plicatilis</name>
    <name type="common">Marine rotifer</name>
    <name type="synonym">Brachionus muelleri</name>
    <dbReference type="NCBI Taxonomy" id="10195"/>
    <lineage>
        <taxon>Eukaryota</taxon>
        <taxon>Metazoa</taxon>
        <taxon>Spiralia</taxon>
        <taxon>Gnathifera</taxon>
        <taxon>Rotifera</taxon>
        <taxon>Eurotatoria</taxon>
        <taxon>Monogononta</taxon>
        <taxon>Pseudotrocha</taxon>
        <taxon>Ploima</taxon>
        <taxon>Brachionidae</taxon>
        <taxon>Brachionus</taxon>
    </lineage>
</organism>
<proteinExistence type="predicted"/>
<comment type="caution">
    <text evidence="1">The sequence shown here is derived from an EMBL/GenBank/DDBJ whole genome shotgun (WGS) entry which is preliminary data.</text>
</comment>
<keyword evidence="2" id="KW-1185">Reference proteome</keyword>
<sequence>MKTRCETGKYWQEIEIYTLDQMQYSVKYITVRNLLREIQTERERERDNLPRLFLKMRAKYC</sequence>
<evidence type="ECO:0000313" key="2">
    <source>
        <dbReference type="Proteomes" id="UP000276133"/>
    </source>
</evidence>